<dbReference type="PROSITE" id="PS50056">
    <property type="entry name" value="TYR_PHOSPHATASE_2"/>
    <property type="match status" value="1"/>
</dbReference>
<accession>A0A084ARH2</accession>
<evidence type="ECO:0000259" key="3">
    <source>
        <dbReference type="PROSITE" id="PS50055"/>
    </source>
</evidence>
<dbReference type="InterPro" id="IPR000387">
    <property type="entry name" value="Tyr_Pase_dom"/>
</dbReference>
<dbReference type="InterPro" id="IPR000242">
    <property type="entry name" value="PTP_cat"/>
</dbReference>
<feature type="compositionally biased region" description="Basic residues" evidence="2">
    <location>
        <begin position="59"/>
        <end position="78"/>
    </location>
</feature>
<feature type="region of interest" description="Disordered" evidence="2">
    <location>
        <begin position="454"/>
        <end position="515"/>
    </location>
</feature>
<name>A0A084ARH2_STACB</name>
<evidence type="ECO:0000259" key="4">
    <source>
        <dbReference type="PROSITE" id="PS50056"/>
    </source>
</evidence>
<dbReference type="PROSITE" id="PS00383">
    <property type="entry name" value="TYR_PHOSPHATASE_1"/>
    <property type="match status" value="1"/>
</dbReference>
<dbReference type="InterPro" id="IPR050348">
    <property type="entry name" value="Protein-Tyr_Phosphatase"/>
</dbReference>
<evidence type="ECO:0000256" key="2">
    <source>
        <dbReference type="SAM" id="MobiDB-lite"/>
    </source>
</evidence>
<dbReference type="PROSITE" id="PS50055">
    <property type="entry name" value="TYR_PHOSPHATASE_PTP"/>
    <property type="match status" value="1"/>
</dbReference>
<feature type="region of interest" description="Disordered" evidence="2">
    <location>
        <begin position="1"/>
        <end position="120"/>
    </location>
</feature>
<dbReference type="Gene3D" id="3.90.190.10">
    <property type="entry name" value="Protein tyrosine phosphatase superfamily"/>
    <property type="match status" value="1"/>
</dbReference>
<dbReference type="HOGENOM" id="CLU_001645_9_12_1"/>
<dbReference type="PRINTS" id="PR00700">
    <property type="entry name" value="PRTYPHPHTASE"/>
</dbReference>
<dbReference type="InterPro" id="IPR016130">
    <property type="entry name" value="Tyr_Pase_AS"/>
</dbReference>
<dbReference type="AlphaFoldDB" id="A0A084ARH2"/>
<dbReference type="GO" id="GO:0004725">
    <property type="term" value="F:protein tyrosine phosphatase activity"/>
    <property type="evidence" value="ECO:0007669"/>
    <property type="project" value="InterPro"/>
</dbReference>
<evidence type="ECO:0000313" key="5">
    <source>
        <dbReference type="EMBL" id="KEY67901.1"/>
    </source>
</evidence>
<dbReference type="SMART" id="SM00404">
    <property type="entry name" value="PTPc_motif"/>
    <property type="match status" value="1"/>
</dbReference>
<dbReference type="OrthoDB" id="10253954at2759"/>
<sequence length="515" mass="57317">MDKMSRFRRRPKPPTIETDVHRPSTSTTSSPLSGLSAMSAISTRNAETVNGHEQWNKPSGKKPILHNLRLRASGKRARGISPASLESSPVPVVVGHDGSPPRATDEDGNASDASRQSKPRMPHFLTLSSQGGPKLLISIVLHIESKFHELVWAERHRVSQGSKHDASPENKWGTFKQTDSAQRGTMDRYFNIKPWNHNRVKLNVTEAELGYVNASSIVVPSIDSSKPPLRYIAMQGPTEPSFDYVWRMVAEQMESPAVIVQLTTMVEGGLVKCHQYFPTDGDEQTSWTLNETDVWGDGWKAELSHESVEELAGGAIQKRKLLLSVEGEAEPRVIWHLLYLRWPDFGVPTLDDLDGFFDMMQLSHELSHPSNPRIVHCSAGVGRTGTFICLEHLMRELEAGTLENYNASGEQQDLIFDTVDLLRQQRRAMVQAEAQYQFIYQVLHKLWVDKYGGRNSDDSSRSKHVAKRLGVEEAAPGHGHGSAMKMRAAQLDVPSPAIDPEPVFEHGPGPDIGRA</sequence>
<organism evidence="5 6">
    <name type="scientific">Stachybotrys chartarum (strain CBS 109288 / IBT 7711)</name>
    <name type="common">Toxic black mold</name>
    <name type="synonym">Stilbospora chartarum</name>
    <dbReference type="NCBI Taxonomy" id="1280523"/>
    <lineage>
        <taxon>Eukaryota</taxon>
        <taxon>Fungi</taxon>
        <taxon>Dikarya</taxon>
        <taxon>Ascomycota</taxon>
        <taxon>Pezizomycotina</taxon>
        <taxon>Sordariomycetes</taxon>
        <taxon>Hypocreomycetidae</taxon>
        <taxon>Hypocreales</taxon>
        <taxon>Stachybotryaceae</taxon>
        <taxon>Stachybotrys</taxon>
    </lineage>
</organism>
<evidence type="ECO:0000256" key="1">
    <source>
        <dbReference type="ARBA" id="ARBA00009649"/>
    </source>
</evidence>
<comment type="similarity">
    <text evidence="1">Belongs to the protein-tyrosine phosphatase family. Non-receptor class subfamily.</text>
</comment>
<reference evidence="5 6" key="1">
    <citation type="journal article" date="2014" name="BMC Genomics">
        <title>Comparative genome sequencing reveals chemotype-specific gene clusters in the toxigenic black mold Stachybotrys.</title>
        <authorList>
            <person name="Semeiks J."/>
            <person name="Borek D."/>
            <person name="Otwinowski Z."/>
            <person name="Grishin N.V."/>
        </authorList>
    </citation>
    <scope>NUCLEOTIDE SEQUENCE [LARGE SCALE GENOMIC DNA]</scope>
    <source>
        <strain evidence="6">CBS 109288 / IBT 7711</strain>
    </source>
</reference>
<feature type="compositionally biased region" description="Basic residues" evidence="2">
    <location>
        <begin position="1"/>
        <end position="12"/>
    </location>
</feature>
<feature type="compositionally biased region" description="Polar residues" evidence="2">
    <location>
        <begin position="39"/>
        <end position="57"/>
    </location>
</feature>
<feature type="compositionally biased region" description="Low complexity" evidence="2">
    <location>
        <begin position="23"/>
        <end position="36"/>
    </location>
</feature>
<feature type="domain" description="Tyrosine-protein phosphatase" evidence="3">
    <location>
        <begin position="187"/>
        <end position="446"/>
    </location>
</feature>
<dbReference type="EMBL" id="KL648598">
    <property type="protein sequence ID" value="KEY67901.1"/>
    <property type="molecule type" value="Genomic_DNA"/>
</dbReference>
<gene>
    <name evidence="5" type="ORF">S7711_02112</name>
</gene>
<feature type="domain" description="Tyrosine specific protein phosphatases" evidence="4">
    <location>
        <begin position="354"/>
        <end position="437"/>
    </location>
</feature>
<protein>
    <submittedName>
        <fullName evidence="5">Uncharacterized protein</fullName>
    </submittedName>
</protein>
<dbReference type="PANTHER" id="PTHR19134:SF449">
    <property type="entry name" value="TYROSINE-PROTEIN PHOSPHATASE 1"/>
    <property type="match status" value="1"/>
</dbReference>
<proteinExistence type="inferred from homology"/>
<dbReference type="SMART" id="SM00194">
    <property type="entry name" value="PTPc"/>
    <property type="match status" value="1"/>
</dbReference>
<evidence type="ECO:0000313" key="6">
    <source>
        <dbReference type="Proteomes" id="UP000028045"/>
    </source>
</evidence>
<dbReference type="SUPFAM" id="SSF52799">
    <property type="entry name" value="(Phosphotyrosine protein) phosphatases II"/>
    <property type="match status" value="1"/>
</dbReference>
<dbReference type="InterPro" id="IPR003595">
    <property type="entry name" value="Tyr_Pase_cat"/>
</dbReference>
<dbReference type="Proteomes" id="UP000028045">
    <property type="component" value="Unassembled WGS sequence"/>
</dbReference>
<dbReference type="PANTHER" id="PTHR19134">
    <property type="entry name" value="RECEPTOR-TYPE TYROSINE-PROTEIN PHOSPHATASE"/>
    <property type="match status" value="1"/>
</dbReference>
<keyword evidence="6" id="KW-1185">Reference proteome</keyword>
<dbReference type="Pfam" id="PF00102">
    <property type="entry name" value="Y_phosphatase"/>
    <property type="match status" value="1"/>
</dbReference>
<dbReference type="CDD" id="cd18533">
    <property type="entry name" value="PTP_fungal"/>
    <property type="match status" value="1"/>
</dbReference>
<dbReference type="InterPro" id="IPR029021">
    <property type="entry name" value="Prot-tyrosine_phosphatase-like"/>
</dbReference>